<name>A0ACD3SRJ8_9BURK</name>
<dbReference type="Proteomes" id="UP000004277">
    <property type="component" value="Unassembled WGS sequence"/>
</dbReference>
<sequence length="78" mass="8864">MPAKYLPLIADYESRIERALSEGNQLEAFHLLDRLRELPNMPDFPAAVAPRLQEVMDRYCRPEILQGLDSAPAASEPR</sequence>
<comment type="caution">
    <text evidence="1">The sequence shown here is derived from an EMBL/GenBank/DDBJ whole genome shotgun (WGS) entry which is preliminary data.</text>
</comment>
<evidence type="ECO:0000313" key="1">
    <source>
        <dbReference type="EMBL" id="TMS58598.1"/>
    </source>
</evidence>
<dbReference type="EMBL" id="AKCV02000015">
    <property type="protein sequence ID" value="TMS58598.1"/>
    <property type="molecule type" value="Genomic_DNA"/>
</dbReference>
<accession>A0ACD3SRJ8</accession>
<evidence type="ECO:0000313" key="2">
    <source>
        <dbReference type="Proteomes" id="UP000004277"/>
    </source>
</evidence>
<organism evidence="1 2">
    <name type="scientific">Imbroritus primus</name>
    <dbReference type="NCBI Taxonomy" id="3058603"/>
    <lineage>
        <taxon>Bacteria</taxon>
        <taxon>Pseudomonadati</taxon>
        <taxon>Pseudomonadota</taxon>
        <taxon>Betaproteobacteria</taxon>
        <taxon>Burkholderiales</taxon>
        <taxon>Burkholderiaceae</taxon>
        <taxon>Imbroritus</taxon>
    </lineage>
</organism>
<proteinExistence type="predicted"/>
<protein>
    <submittedName>
        <fullName evidence="1">Uncharacterized protein</fullName>
    </submittedName>
</protein>
<keyword evidence="2" id="KW-1185">Reference proteome</keyword>
<reference evidence="1" key="1">
    <citation type="submission" date="2019-05" db="EMBL/GenBank/DDBJ databases">
        <title>Revised genome assembly of Burkholderiaceae (previously Ralstonia) sp. PBA.</title>
        <authorList>
            <person name="Gan H.M."/>
        </authorList>
    </citation>
    <scope>NUCLEOTIDE SEQUENCE</scope>
    <source>
        <strain evidence="1">PBA</strain>
    </source>
</reference>
<gene>
    <name evidence="1" type="ORF">MW7_007710</name>
</gene>